<organism evidence="1 2">
    <name type="scientific">Pseudothauera rhizosphaerae</name>
    <dbReference type="NCBI Taxonomy" id="2565932"/>
    <lineage>
        <taxon>Bacteria</taxon>
        <taxon>Pseudomonadati</taxon>
        <taxon>Pseudomonadota</taxon>
        <taxon>Betaproteobacteria</taxon>
        <taxon>Rhodocyclales</taxon>
        <taxon>Zoogloeaceae</taxon>
        <taxon>Pseudothauera</taxon>
    </lineage>
</organism>
<dbReference type="EMBL" id="SSOD01000002">
    <property type="protein sequence ID" value="THF64129.1"/>
    <property type="molecule type" value="Genomic_DNA"/>
</dbReference>
<dbReference type="RefSeq" id="WP_136383320.1">
    <property type="nucleotide sequence ID" value="NZ_SSOD01000002.1"/>
</dbReference>
<dbReference type="AlphaFoldDB" id="A0A4S4AVT3"/>
<proteinExistence type="predicted"/>
<dbReference type="OrthoDB" id="9152892at2"/>
<reference evidence="1 2" key="1">
    <citation type="submission" date="2019-04" db="EMBL/GenBank/DDBJ databases">
        <title>Azoarcus rhizosphaerae sp. nov. isolated from rhizosphere of Ficus religiosa.</title>
        <authorList>
            <person name="Lin S.-Y."/>
            <person name="Hameed A."/>
            <person name="Hsu Y.-H."/>
            <person name="Young C.-C."/>
        </authorList>
    </citation>
    <scope>NUCLEOTIDE SEQUENCE [LARGE SCALE GENOMIC DNA]</scope>
    <source>
        <strain evidence="1 2">CC-YHH848</strain>
    </source>
</reference>
<accession>A0A4S4AVT3</accession>
<comment type="caution">
    <text evidence="1">The sequence shown here is derived from an EMBL/GenBank/DDBJ whole genome shotgun (WGS) entry which is preliminary data.</text>
</comment>
<dbReference type="Gene3D" id="1.10.10.1320">
    <property type="entry name" value="Anti-sigma factor, zinc-finger domain"/>
    <property type="match status" value="1"/>
</dbReference>
<protein>
    <submittedName>
        <fullName evidence="1">Anti-sigma factor</fullName>
    </submittedName>
</protein>
<sequence>MKDAPLSDADIQAYVDGALPAQRQAEVAAYLAGHPEAADAVRCYRAQNEALRALFDPVLEEKIPERLLQAARAPAGEHPSAARPRGFLPRWSSYRMAAGLLIAVLSGSAGWLANGQWHAARALAVRQVPVQFAHQAAIAHVVYSPDVVRPVEIGAEQEEQLVTWLSDRLNARVRPPRLGALGFELIGGRLLPGTAGPVAQFMYHDGRGQRLTLYVSGEQGRNAETAFRFAQEGPVNVFYWIDRNFGYAISAGIDKAELARVATSVHEQLAHKP</sequence>
<dbReference type="Proteomes" id="UP000307956">
    <property type="component" value="Unassembled WGS sequence"/>
</dbReference>
<dbReference type="InterPro" id="IPR041916">
    <property type="entry name" value="Anti_sigma_zinc_sf"/>
</dbReference>
<name>A0A4S4AVT3_9RHOO</name>
<gene>
    <name evidence="1" type="ORF">E6O51_02045</name>
</gene>
<keyword evidence="2" id="KW-1185">Reference proteome</keyword>
<evidence type="ECO:0000313" key="1">
    <source>
        <dbReference type="EMBL" id="THF64129.1"/>
    </source>
</evidence>
<evidence type="ECO:0000313" key="2">
    <source>
        <dbReference type="Proteomes" id="UP000307956"/>
    </source>
</evidence>